<dbReference type="PANTHER" id="PTHR47682">
    <property type="entry name" value="TETRATRICOPEPTIDE REPEAT (TPR)-CONTAINING PROTEIN"/>
    <property type="match status" value="1"/>
</dbReference>
<dbReference type="InterPro" id="IPR011990">
    <property type="entry name" value="TPR-like_helical_dom_sf"/>
</dbReference>
<evidence type="ECO:0000313" key="2">
    <source>
        <dbReference type="Proteomes" id="UP000324585"/>
    </source>
</evidence>
<reference evidence="2" key="1">
    <citation type="journal article" date="2019" name="Nat. Commun.">
        <title>Expansion of phycobilisome linker gene families in mesophilic red algae.</title>
        <authorList>
            <person name="Lee J."/>
            <person name="Kim D."/>
            <person name="Bhattacharya D."/>
            <person name="Yoon H.S."/>
        </authorList>
    </citation>
    <scope>NUCLEOTIDE SEQUENCE [LARGE SCALE GENOMIC DNA]</scope>
    <source>
        <strain evidence="2">CCMP 1328</strain>
    </source>
</reference>
<proteinExistence type="predicted"/>
<evidence type="ECO:0000313" key="1">
    <source>
        <dbReference type="EMBL" id="KAA8491829.1"/>
    </source>
</evidence>
<organism evidence="1 2">
    <name type="scientific">Porphyridium purpureum</name>
    <name type="common">Red alga</name>
    <name type="synonym">Porphyridium cruentum</name>
    <dbReference type="NCBI Taxonomy" id="35688"/>
    <lineage>
        <taxon>Eukaryota</taxon>
        <taxon>Rhodophyta</taxon>
        <taxon>Bangiophyceae</taxon>
        <taxon>Porphyridiales</taxon>
        <taxon>Porphyridiaceae</taxon>
        <taxon>Porphyridium</taxon>
    </lineage>
</organism>
<gene>
    <name evidence="1" type="ORF">FVE85_8311</name>
</gene>
<dbReference type="OrthoDB" id="2423701at2759"/>
<dbReference type="InterPro" id="IPR036249">
    <property type="entry name" value="Thioredoxin-like_sf"/>
</dbReference>
<sequence>MALGFVGSALVSTRPRAHAHGRAADRCALRCCARGEDTSQRDGFVHAPILVCTGKTCVRDGSKFTAAALDGLLDAGANGAVVRECGCLGECGNGPNVVFYERVQRRMRPVSSILQLAERYAAGSERQTGGVGINLNSAVAKALEEADRARKIASKSDSAYATKQALGCFENAIQLLRNGSSPCPSRAYLEAAFLSNCAVLRLQQGEAASALENANEAIGLVPDHPRSWASRALSHAHLGAADEADKCLTVLKKLDKDIELDTREKVREATKARRKFRLF</sequence>
<dbReference type="EMBL" id="VRMN01000011">
    <property type="protein sequence ID" value="KAA8491829.1"/>
    <property type="molecule type" value="Genomic_DNA"/>
</dbReference>
<keyword evidence="2" id="KW-1185">Reference proteome</keyword>
<protein>
    <submittedName>
        <fullName evidence="1">Uncharacterized protein</fullName>
    </submittedName>
</protein>
<dbReference type="Gene3D" id="1.25.40.10">
    <property type="entry name" value="Tetratricopeptide repeat domain"/>
    <property type="match status" value="1"/>
</dbReference>
<dbReference type="AlphaFoldDB" id="A0A5J4YK71"/>
<dbReference type="SUPFAM" id="SSF52833">
    <property type="entry name" value="Thioredoxin-like"/>
    <property type="match status" value="1"/>
</dbReference>
<comment type="caution">
    <text evidence="1">The sequence shown here is derived from an EMBL/GenBank/DDBJ whole genome shotgun (WGS) entry which is preliminary data.</text>
</comment>
<dbReference type="PANTHER" id="PTHR47682:SF1">
    <property type="entry name" value="TETRATRICOPEPTIDE REPEAT (TPR)-CONTAINING PROTEIN"/>
    <property type="match status" value="1"/>
</dbReference>
<name>A0A5J4YK71_PORPP</name>
<dbReference type="Gene3D" id="3.40.30.10">
    <property type="entry name" value="Glutaredoxin"/>
    <property type="match status" value="1"/>
</dbReference>
<dbReference type="SUPFAM" id="SSF48452">
    <property type="entry name" value="TPR-like"/>
    <property type="match status" value="1"/>
</dbReference>
<dbReference type="CDD" id="cd02980">
    <property type="entry name" value="TRX_Fd_family"/>
    <property type="match status" value="1"/>
</dbReference>
<dbReference type="Proteomes" id="UP000324585">
    <property type="component" value="Unassembled WGS sequence"/>
</dbReference>
<accession>A0A5J4YK71</accession>